<evidence type="ECO:0000256" key="3">
    <source>
        <dbReference type="ARBA" id="ARBA00022679"/>
    </source>
</evidence>
<feature type="compositionally biased region" description="Acidic residues" evidence="8">
    <location>
        <begin position="114"/>
        <end position="124"/>
    </location>
</feature>
<organism evidence="10 11">
    <name type="scientific">Lolium multiflorum</name>
    <name type="common">Italian ryegrass</name>
    <name type="synonym">Lolium perenne subsp. multiflorum</name>
    <dbReference type="NCBI Taxonomy" id="4521"/>
    <lineage>
        <taxon>Eukaryota</taxon>
        <taxon>Viridiplantae</taxon>
        <taxon>Streptophyta</taxon>
        <taxon>Embryophyta</taxon>
        <taxon>Tracheophyta</taxon>
        <taxon>Spermatophyta</taxon>
        <taxon>Magnoliopsida</taxon>
        <taxon>Liliopsida</taxon>
        <taxon>Poales</taxon>
        <taxon>Poaceae</taxon>
        <taxon>BOP clade</taxon>
        <taxon>Pooideae</taxon>
        <taxon>Poodae</taxon>
        <taxon>Poeae</taxon>
        <taxon>Poeae Chloroplast Group 2 (Poeae type)</taxon>
        <taxon>Loliodinae</taxon>
        <taxon>Loliinae</taxon>
        <taxon>Lolium</taxon>
    </lineage>
</organism>
<dbReference type="GO" id="GO:0005634">
    <property type="term" value="C:nucleus"/>
    <property type="evidence" value="ECO:0007669"/>
    <property type="project" value="UniProtKB-SubCell"/>
</dbReference>
<dbReference type="GO" id="GO:0003677">
    <property type="term" value="F:DNA binding"/>
    <property type="evidence" value="ECO:0007669"/>
    <property type="project" value="UniProtKB-KW"/>
</dbReference>
<dbReference type="PANTHER" id="PTHR23068:SF25">
    <property type="entry name" value="DNA (CYTOSINE-5)-METHYLTRANSFERASE DRM2"/>
    <property type="match status" value="1"/>
</dbReference>
<evidence type="ECO:0000256" key="6">
    <source>
        <dbReference type="ARBA" id="ARBA00023125"/>
    </source>
</evidence>
<dbReference type="InterPro" id="IPR050390">
    <property type="entry name" value="C5-Methyltransferase"/>
</dbReference>
<protein>
    <recommendedName>
        <fullName evidence="9">SAM-dependent MTase DRM-type domain-containing protein</fullName>
    </recommendedName>
</protein>
<evidence type="ECO:0000256" key="8">
    <source>
        <dbReference type="SAM" id="MobiDB-lite"/>
    </source>
</evidence>
<dbReference type="GO" id="GO:0003886">
    <property type="term" value="F:DNA (cytosine-5-)-methyltransferase activity"/>
    <property type="evidence" value="ECO:0007669"/>
    <property type="project" value="TreeGrafter"/>
</dbReference>
<keyword evidence="4" id="KW-0949">S-adenosyl-L-methionine</keyword>
<dbReference type="PANTHER" id="PTHR23068">
    <property type="entry name" value="DNA CYTOSINE-5- -METHYLTRANSFERASE 3-RELATED"/>
    <property type="match status" value="1"/>
</dbReference>
<dbReference type="GO" id="GO:0032259">
    <property type="term" value="P:methylation"/>
    <property type="evidence" value="ECO:0007669"/>
    <property type="project" value="UniProtKB-KW"/>
</dbReference>
<dbReference type="AlphaFoldDB" id="A0AAD8VG77"/>
<keyword evidence="2" id="KW-0489">Methyltransferase</keyword>
<comment type="caution">
    <text evidence="10">The sequence shown here is derived from an EMBL/GenBank/DDBJ whole genome shotgun (WGS) entry which is preliminary data.</text>
</comment>
<dbReference type="PROSITE" id="PS51680">
    <property type="entry name" value="SAM_MT_DRM"/>
    <property type="match status" value="1"/>
</dbReference>
<accession>A0AAD8VG77</accession>
<evidence type="ECO:0000256" key="7">
    <source>
        <dbReference type="ARBA" id="ARBA00023242"/>
    </source>
</evidence>
<dbReference type="InterPro" id="IPR029063">
    <property type="entry name" value="SAM-dependent_MTases_sf"/>
</dbReference>
<comment type="subcellular location">
    <subcellularLocation>
        <location evidence="1">Nucleus</location>
    </subcellularLocation>
</comment>
<keyword evidence="6" id="KW-0238">DNA-binding</keyword>
<dbReference type="SUPFAM" id="SSF53335">
    <property type="entry name" value="S-adenosyl-L-methionine-dependent methyltransferases"/>
    <property type="match status" value="2"/>
</dbReference>
<dbReference type="Proteomes" id="UP001231189">
    <property type="component" value="Unassembled WGS sequence"/>
</dbReference>
<feature type="compositionally biased region" description="Acidic residues" evidence="8">
    <location>
        <begin position="1"/>
        <end position="19"/>
    </location>
</feature>
<gene>
    <name evidence="10" type="ORF">QYE76_027609</name>
</gene>
<evidence type="ECO:0000256" key="1">
    <source>
        <dbReference type="ARBA" id="ARBA00004123"/>
    </source>
</evidence>
<reference evidence="10" key="1">
    <citation type="submission" date="2023-07" db="EMBL/GenBank/DDBJ databases">
        <title>A chromosome-level genome assembly of Lolium multiflorum.</title>
        <authorList>
            <person name="Chen Y."/>
            <person name="Copetti D."/>
            <person name="Kolliker R."/>
            <person name="Studer B."/>
        </authorList>
    </citation>
    <scope>NUCLEOTIDE SEQUENCE</scope>
    <source>
        <strain evidence="10">02402/16</strain>
        <tissue evidence="10">Leaf</tissue>
    </source>
</reference>
<keyword evidence="7" id="KW-0539">Nucleus</keyword>
<feature type="domain" description="SAM-dependent MTase DRM-type" evidence="9">
    <location>
        <begin position="232"/>
        <end position="496"/>
    </location>
</feature>
<evidence type="ECO:0000256" key="4">
    <source>
        <dbReference type="ARBA" id="ARBA00022691"/>
    </source>
</evidence>
<proteinExistence type="predicted"/>
<dbReference type="InterPro" id="IPR030380">
    <property type="entry name" value="SAM_MeTfrase_DRM"/>
</dbReference>
<evidence type="ECO:0000259" key="9">
    <source>
        <dbReference type="PROSITE" id="PS51680"/>
    </source>
</evidence>
<name>A0AAD8VG77_LOLMU</name>
<keyword evidence="11" id="KW-1185">Reference proteome</keyword>
<feature type="region of interest" description="Disordered" evidence="8">
    <location>
        <begin position="1"/>
        <end position="37"/>
    </location>
</feature>
<keyword evidence="3" id="KW-0808">Transferase</keyword>
<evidence type="ECO:0000313" key="10">
    <source>
        <dbReference type="EMBL" id="KAK1603936.1"/>
    </source>
</evidence>
<feature type="region of interest" description="Disordered" evidence="8">
    <location>
        <begin position="109"/>
        <end position="145"/>
    </location>
</feature>
<sequence length="508" mass="56782">MADWVSDSDDSDNFDWGSDDESKPSWPPILRKLDAPGPSTLVPNRWANEEASSTSLVEVFMGMGFRKEMVVKGITEIGHSDENALLELLLTYKALDDEAAVGNCCASGSAPTTVEDDSDLDFENWDNNGDAGGRDPNSDSSGDEDFLQEISRKKKKINLLLEMGFPKDEINVAITRCADADLCILVDSVSASQYAGDYNSRNFSDNEVMDRCFDSVGEGRKARLMDKSKKKRKRSPILPIPPKTIFEAFPHYKKWWPSWDRRSQLNCLLTRVGTAKLTRRIQCALARSDNPPATDIQKYVIKECKKWNLVWVGKNKVAPLEPDEYEYLLGFPRDHTRGVGKSERYKALGNSFQVDTVAYHLSVLRNMFPDGVTVLSLFSGIGGGEVALHRLGIHMKIVISVEISEVNRRILRGWWDQTQTGTLIEISDVKSLSAAEKSGWRSMPLDGSSEVAVSSANENMSSFQVMVCPGRHLQSSAKCRQCFFVLPATARPIFCCCPNWESHLLRDE</sequence>
<keyword evidence="5" id="KW-0677">Repeat</keyword>
<evidence type="ECO:0000256" key="5">
    <source>
        <dbReference type="ARBA" id="ARBA00022737"/>
    </source>
</evidence>
<evidence type="ECO:0000313" key="11">
    <source>
        <dbReference type="Proteomes" id="UP001231189"/>
    </source>
</evidence>
<evidence type="ECO:0000256" key="2">
    <source>
        <dbReference type="ARBA" id="ARBA00022603"/>
    </source>
</evidence>
<dbReference type="Gene3D" id="3.40.50.150">
    <property type="entry name" value="Vaccinia Virus protein VP39"/>
    <property type="match status" value="1"/>
</dbReference>
<dbReference type="EMBL" id="JAUUTY010000007">
    <property type="protein sequence ID" value="KAK1603936.1"/>
    <property type="molecule type" value="Genomic_DNA"/>
</dbReference>